<dbReference type="Proteomes" id="UP000515663">
    <property type="component" value="Chromosome"/>
</dbReference>
<feature type="domain" description="DUF4190" evidence="2">
    <location>
        <begin position="2"/>
        <end position="62"/>
    </location>
</feature>
<dbReference type="KEGG" id="gji:H1R19_06830"/>
<dbReference type="Pfam" id="PF13828">
    <property type="entry name" value="DUF4190"/>
    <property type="match status" value="1"/>
</dbReference>
<name>A0A7D7R5U0_9ACTN</name>
<dbReference type="EMBL" id="CP059491">
    <property type="protein sequence ID" value="QMT03772.1"/>
    <property type="molecule type" value="Genomic_DNA"/>
</dbReference>
<evidence type="ECO:0000313" key="3">
    <source>
        <dbReference type="EMBL" id="QMT03772.1"/>
    </source>
</evidence>
<keyword evidence="1" id="KW-0472">Membrane</keyword>
<keyword evidence="1" id="KW-0812">Transmembrane</keyword>
<sequence>MLALVASLLGLLCSGIGGLIGLVLGVIARKQIAASGGAQKGDGLALTAIIIGAFILVVWVVYWLVIALTGVENPWSSF</sequence>
<protein>
    <submittedName>
        <fullName evidence="3">DUF4190 domain-containing protein</fullName>
    </submittedName>
</protein>
<dbReference type="InterPro" id="IPR025241">
    <property type="entry name" value="DUF4190"/>
</dbReference>
<keyword evidence="4" id="KW-1185">Reference proteome</keyword>
<evidence type="ECO:0000256" key="1">
    <source>
        <dbReference type="SAM" id="Phobius"/>
    </source>
</evidence>
<feature type="transmembrane region" description="Helical" evidence="1">
    <location>
        <begin position="49"/>
        <end position="71"/>
    </location>
</feature>
<evidence type="ECO:0000259" key="2">
    <source>
        <dbReference type="Pfam" id="PF13828"/>
    </source>
</evidence>
<accession>A0A7D7R5U0</accession>
<organism evidence="3 4">
    <name type="scientific">Gordonia jinghuaiqii</name>
    <dbReference type="NCBI Taxonomy" id="2758710"/>
    <lineage>
        <taxon>Bacteria</taxon>
        <taxon>Bacillati</taxon>
        <taxon>Actinomycetota</taxon>
        <taxon>Actinomycetes</taxon>
        <taxon>Mycobacteriales</taxon>
        <taxon>Gordoniaceae</taxon>
        <taxon>Gordonia</taxon>
    </lineage>
</organism>
<proteinExistence type="predicted"/>
<keyword evidence="1" id="KW-1133">Transmembrane helix</keyword>
<reference evidence="4" key="1">
    <citation type="submission" date="2020-07" db="EMBL/GenBank/DDBJ databases">
        <title>novel species isolated from the respiratory tract of Marmot.</title>
        <authorList>
            <person name="Zhang G."/>
        </authorList>
    </citation>
    <scope>NUCLEOTIDE SEQUENCE [LARGE SCALE GENOMIC DNA]</scope>
    <source>
        <strain evidence="4">686</strain>
    </source>
</reference>
<dbReference type="AlphaFoldDB" id="A0A7D7R5U0"/>
<gene>
    <name evidence="3" type="ORF">H1R19_06830</name>
</gene>
<evidence type="ECO:0000313" key="4">
    <source>
        <dbReference type="Proteomes" id="UP000515663"/>
    </source>
</evidence>